<dbReference type="InterPro" id="IPR000119">
    <property type="entry name" value="Hist_DNA-bd"/>
</dbReference>
<accession>A0A4S2AKD4</accession>
<dbReference type="Gene3D" id="4.10.520.10">
    <property type="entry name" value="IHF-like DNA-binding proteins"/>
    <property type="match status" value="1"/>
</dbReference>
<dbReference type="GO" id="GO:0005829">
    <property type="term" value="C:cytosol"/>
    <property type="evidence" value="ECO:0007669"/>
    <property type="project" value="TreeGrafter"/>
</dbReference>
<dbReference type="EMBL" id="SRYZ01000044">
    <property type="protein sequence ID" value="TGY01496.1"/>
    <property type="molecule type" value="Genomic_DNA"/>
</dbReference>
<feature type="domain" description="LysM" evidence="5">
    <location>
        <begin position="348"/>
        <end position="397"/>
    </location>
</feature>
<keyword evidence="7" id="KW-1185">Reference proteome</keyword>
<dbReference type="CDD" id="cd00118">
    <property type="entry name" value="LysM"/>
    <property type="match status" value="1"/>
</dbReference>
<reference evidence="6 7" key="1">
    <citation type="submission" date="2019-04" db="EMBL/GenBank/DDBJ databases">
        <title>Microbes associate with the intestines of laboratory mice.</title>
        <authorList>
            <person name="Navarre W."/>
            <person name="Wong E."/>
            <person name="Huang K."/>
            <person name="Tropini C."/>
            <person name="Ng K."/>
            <person name="Yu B."/>
        </authorList>
    </citation>
    <scope>NUCLEOTIDE SEQUENCE [LARGE SCALE GENOMIC DNA]</scope>
    <source>
        <strain evidence="6 7">NM69_E16B</strain>
    </source>
</reference>
<dbReference type="Proteomes" id="UP000310532">
    <property type="component" value="Unassembled WGS sequence"/>
</dbReference>
<name>A0A4S2AKD4_9BACE</name>
<dbReference type="SMART" id="SM00411">
    <property type="entry name" value="BHL"/>
    <property type="match status" value="1"/>
</dbReference>
<sequence>MNEKLNIQDLIDTLAERHGMSKKNADSFVKEFFQLIEESLEKDKYVKIRGLGTFKLIDVGSRESVNVNTGERFEIQGHTKVSFTPEPALKDIVNRPFSHFETVVLNDATVLEDTLQENDSEDDEDIEIKTPEQEVKEKVELAVEEETVIVEDEITIKEAVAEEAALVEEPLVEPESEVEEEKPEKTEPEAIPENIAATELKPSEAVVKDMADSSTMKYFIGIVIFVVLLCGGAVAFMYYPDLLDKFATNLLVKEVADSDVKESVTKKANVLTGKDNIALTDSIVFKNVVVPARTDTVAETVAATTAALKKTPEENVQAQFFAPKKEQKKTVVPFKPDSVGYTIVGTETTYTIKEGETLTRVALRFYRTKALWPYIVKHNPDVIKNPDNVPYGTTIKIPKLAKKQ</sequence>
<dbReference type="AlphaFoldDB" id="A0A4S2AKD4"/>
<organism evidence="6 7">
    <name type="scientific">Bacteroides muris</name>
    <name type="common">ex Afrizal et al. 2022</name>
    <dbReference type="NCBI Taxonomy" id="2516960"/>
    <lineage>
        <taxon>Bacteria</taxon>
        <taxon>Pseudomonadati</taxon>
        <taxon>Bacteroidota</taxon>
        <taxon>Bacteroidia</taxon>
        <taxon>Bacteroidales</taxon>
        <taxon>Bacteroidaceae</taxon>
        <taxon>Bacteroides</taxon>
    </lineage>
</organism>
<dbReference type="PANTHER" id="PTHR33175:SF2">
    <property type="entry name" value="INTEGRATION HOST FACTOR SUBUNIT ALPHA"/>
    <property type="match status" value="1"/>
</dbReference>
<dbReference type="SMART" id="SM00257">
    <property type="entry name" value="LysM"/>
    <property type="match status" value="1"/>
</dbReference>
<evidence type="ECO:0000259" key="5">
    <source>
        <dbReference type="PROSITE" id="PS51782"/>
    </source>
</evidence>
<evidence type="ECO:0000256" key="1">
    <source>
        <dbReference type="ARBA" id="ARBA00010529"/>
    </source>
</evidence>
<evidence type="ECO:0000256" key="2">
    <source>
        <dbReference type="ARBA" id="ARBA00023125"/>
    </source>
</evidence>
<feature type="transmembrane region" description="Helical" evidence="4">
    <location>
        <begin position="218"/>
        <end position="239"/>
    </location>
</feature>
<keyword evidence="4" id="KW-1133">Transmembrane helix</keyword>
<dbReference type="PANTHER" id="PTHR33175">
    <property type="entry name" value="DNA-BINDING PROTEIN HU"/>
    <property type="match status" value="1"/>
</dbReference>
<comment type="caution">
    <text evidence="6">The sequence shown here is derived from an EMBL/GenBank/DDBJ whole genome shotgun (WGS) entry which is preliminary data.</text>
</comment>
<dbReference type="InterPro" id="IPR010992">
    <property type="entry name" value="IHF-like_DNA-bd_dom_sf"/>
</dbReference>
<evidence type="ECO:0000256" key="4">
    <source>
        <dbReference type="SAM" id="Phobius"/>
    </source>
</evidence>
<gene>
    <name evidence="6" type="ORF">E5355_15125</name>
</gene>
<dbReference type="GO" id="GO:0003677">
    <property type="term" value="F:DNA binding"/>
    <property type="evidence" value="ECO:0007669"/>
    <property type="project" value="UniProtKB-KW"/>
</dbReference>
<protein>
    <submittedName>
        <fullName evidence="6">Peptidoglycan-binding protein LysM</fullName>
    </submittedName>
</protein>
<keyword evidence="4" id="KW-0472">Membrane</keyword>
<evidence type="ECO:0000313" key="7">
    <source>
        <dbReference type="Proteomes" id="UP000310532"/>
    </source>
</evidence>
<proteinExistence type="inferred from homology"/>
<dbReference type="GO" id="GO:0030527">
    <property type="term" value="F:structural constituent of chromatin"/>
    <property type="evidence" value="ECO:0007669"/>
    <property type="project" value="InterPro"/>
</dbReference>
<dbReference type="RefSeq" id="WP_136010994.1">
    <property type="nucleotide sequence ID" value="NZ_SRYZ01000044.1"/>
</dbReference>
<dbReference type="SUPFAM" id="SSF47729">
    <property type="entry name" value="IHF-like DNA-binding proteins"/>
    <property type="match status" value="1"/>
</dbReference>
<dbReference type="Pfam" id="PF00216">
    <property type="entry name" value="Bac_DNA_binding"/>
    <property type="match status" value="1"/>
</dbReference>
<evidence type="ECO:0000313" key="6">
    <source>
        <dbReference type="EMBL" id="TGY01496.1"/>
    </source>
</evidence>
<evidence type="ECO:0000256" key="3">
    <source>
        <dbReference type="RuleBase" id="RU003939"/>
    </source>
</evidence>
<dbReference type="PROSITE" id="PS51782">
    <property type="entry name" value="LYSM"/>
    <property type="match status" value="1"/>
</dbReference>
<dbReference type="InterPro" id="IPR036779">
    <property type="entry name" value="LysM_dom_sf"/>
</dbReference>
<comment type="similarity">
    <text evidence="1 3">Belongs to the bacterial histone-like protein family.</text>
</comment>
<dbReference type="InterPro" id="IPR018392">
    <property type="entry name" value="LysM"/>
</dbReference>
<dbReference type="Gene3D" id="3.10.350.10">
    <property type="entry name" value="LysM domain"/>
    <property type="match status" value="1"/>
</dbReference>
<keyword evidence="2" id="KW-0238">DNA-binding</keyword>
<keyword evidence="4" id="KW-0812">Transmembrane</keyword>